<protein>
    <submittedName>
        <fullName evidence="2">Baseplate protein</fullName>
    </submittedName>
</protein>
<reference evidence="2 3" key="1">
    <citation type="journal article" date="2021" name="Int. J. Syst. Evol. Microbiol.">
        <title>Reticulibacter mediterranei gen. nov., sp. nov., within the new family Reticulibacteraceae fam. nov., and Ktedonospora formicarum gen. nov., sp. nov., Ktedonobacter robiniae sp. nov., Dictyobacter formicarum sp. nov. and Dictyobacter arantiisoli sp. nov., belonging to the class Ktedonobacteria.</title>
        <authorList>
            <person name="Yabe S."/>
            <person name="Zheng Y."/>
            <person name="Wang C.M."/>
            <person name="Sakai Y."/>
            <person name="Abe K."/>
            <person name="Yokota A."/>
            <person name="Donadio S."/>
            <person name="Cavaletti L."/>
            <person name="Monciardini P."/>
        </authorList>
    </citation>
    <scope>NUCLEOTIDE SEQUENCE [LARGE SCALE GENOMIC DNA]</scope>
    <source>
        <strain evidence="2 3">SOSP1-9</strain>
    </source>
</reference>
<evidence type="ECO:0000313" key="3">
    <source>
        <dbReference type="Proteomes" id="UP000635565"/>
    </source>
</evidence>
<dbReference type="Proteomes" id="UP000635565">
    <property type="component" value="Unassembled WGS sequence"/>
</dbReference>
<evidence type="ECO:0000259" key="1">
    <source>
        <dbReference type="Pfam" id="PF04965"/>
    </source>
</evidence>
<dbReference type="Gene3D" id="3.10.450.40">
    <property type="match status" value="1"/>
</dbReference>
<accession>A0ABQ3VP55</accession>
<evidence type="ECO:0000313" key="2">
    <source>
        <dbReference type="EMBL" id="GHO87622.1"/>
    </source>
</evidence>
<feature type="domain" description="IraD/Gp25-like" evidence="1">
    <location>
        <begin position="33"/>
        <end position="121"/>
    </location>
</feature>
<dbReference type="InterPro" id="IPR007048">
    <property type="entry name" value="IraD/Gp25-like"/>
</dbReference>
<dbReference type="EMBL" id="BNJJ01000018">
    <property type="protein sequence ID" value="GHO87622.1"/>
    <property type="molecule type" value="Genomic_DNA"/>
</dbReference>
<proteinExistence type="predicted"/>
<name>A0ABQ3VP55_9CHLR</name>
<sequence length="136" mass="15493">MEKIIMTNSADLYGRSLGFPPQVGPNGQMLWSSGESNVRESICIILCTRPGERVLQPDFGCGLDRYLFEPNNTSTLRLIQEEVKRAIIRWEPRVALNDIHVSVNPADQRAVDIAIYYTLIAIQKREQLNLTFMQQV</sequence>
<gene>
    <name evidence="2" type="ORF">KSZ_56280</name>
</gene>
<dbReference type="SUPFAM" id="SSF160719">
    <property type="entry name" value="gpW/gp25-like"/>
    <property type="match status" value="1"/>
</dbReference>
<keyword evidence="3" id="KW-1185">Reference proteome</keyword>
<comment type="caution">
    <text evidence="2">The sequence shown here is derived from an EMBL/GenBank/DDBJ whole genome shotgun (WGS) entry which is preliminary data.</text>
</comment>
<dbReference type="Pfam" id="PF04965">
    <property type="entry name" value="GPW_gp25"/>
    <property type="match status" value="1"/>
</dbReference>
<organism evidence="2 3">
    <name type="scientific">Dictyobacter formicarum</name>
    <dbReference type="NCBI Taxonomy" id="2778368"/>
    <lineage>
        <taxon>Bacteria</taxon>
        <taxon>Bacillati</taxon>
        <taxon>Chloroflexota</taxon>
        <taxon>Ktedonobacteria</taxon>
        <taxon>Ktedonobacterales</taxon>
        <taxon>Dictyobacteraceae</taxon>
        <taxon>Dictyobacter</taxon>
    </lineage>
</organism>